<evidence type="ECO:0000313" key="1">
    <source>
        <dbReference type="EMBL" id="KAK4070163.1"/>
    </source>
</evidence>
<comment type="caution">
    <text evidence="1">The sequence shown here is derived from an EMBL/GenBank/DDBJ whole genome shotgun (WGS) entry which is preliminary data.</text>
</comment>
<dbReference type="EMBL" id="JAWRVG010000026">
    <property type="protein sequence ID" value="KAK4070163.1"/>
    <property type="molecule type" value="Genomic_DNA"/>
</dbReference>
<name>A0AAE1LXL5_9HYPO</name>
<reference evidence="1" key="1">
    <citation type="submission" date="2023-11" db="EMBL/GenBank/DDBJ databases">
        <title>The genome sequences of three competitors of mushroom-forming fungi.</title>
        <authorList>
            <person name="Beijen E."/>
            <person name="Ohm R.A."/>
        </authorList>
    </citation>
    <scope>NUCLEOTIDE SEQUENCE</scope>
    <source>
        <strain evidence="1">CBS 100526</strain>
    </source>
</reference>
<evidence type="ECO:0000313" key="2">
    <source>
        <dbReference type="Proteomes" id="UP001273209"/>
    </source>
</evidence>
<proteinExistence type="predicted"/>
<dbReference type="GeneID" id="87921129"/>
<dbReference type="AlphaFoldDB" id="A0AAE1LXL5"/>
<protein>
    <submittedName>
        <fullName evidence="1">Uncharacterized protein</fullName>
    </submittedName>
</protein>
<gene>
    <name evidence="1" type="ORF">Triagg1_6584</name>
</gene>
<sequence length="144" mass="15487">MLSIDGMGFWGTLGAQNNCNIEWMGWPANPLIVLLAAGWAANSKGGGHWSYIPRVDEFGTFPAGLLLMFDSNPCCIAAAQLRGQVSARHTKNCVSLPWLEISGPFAGRNLPSVSPRLTCAADDGRLRGAKELQMSDAQTHDMVL</sequence>
<dbReference type="Proteomes" id="UP001273209">
    <property type="component" value="Unassembled WGS sequence"/>
</dbReference>
<dbReference type="RefSeq" id="XP_062754521.1">
    <property type="nucleotide sequence ID" value="XM_062901224.1"/>
</dbReference>
<accession>A0AAE1LXL5</accession>
<organism evidence="1 2">
    <name type="scientific">Trichoderma aggressivum f. europaeum</name>
    <dbReference type="NCBI Taxonomy" id="173218"/>
    <lineage>
        <taxon>Eukaryota</taxon>
        <taxon>Fungi</taxon>
        <taxon>Dikarya</taxon>
        <taxon>Ascomycota</taxon>
        <taxon>Pezizomycotina</taxon>
        <taxon>Sordariomycetes</taxon>
        <taxon>Hypocreomycetidae</taxon>
        <taxon>Hypocreales</taxon>
        <taxon>Hypocreaceae</taxon>
        <taxon>Trichoderma</taxon>
    </lineage>
</organism>
<keyword evidence="2" id="KW-1185">Reference proteome</keyword>